<feature type="domain" description="GAF" evidence="2">
    <location>
        <begin position="29"/>
        <end position="179"/>
    </location>
</feature>
<dbReference type="Pfam" id="PF13556">
    <property type="entry name" value="HTH_30"/>
    <property type="match status" value="1"/>
</dbReference>
<dbReference type="InterPro" id="IPR029016">
    <property type="entry name" value="GAF-like_dom_sf"/>
</dbReference>
<dbReference type="PANTHER" id="PTHR33744">
    <property type="entry name" value="CARBOHYDRATE DIACID REGULATOR"/>
    <property type="match status" value="1"/>
</dbReference>
<dbReference type="EMBL" id="JACCBW010000001">
    <property type="protein sequence ID" value="NYE36135.1"/>
    <property type="molecule type" value="Genomic_DNA"/>
</dbReference>
<reference evidence="3 4" key="1">
    <citation type="submission" date="2020-07" db="EMBL/GenBank/DDBJ databases">
        <authorList>
            <person name="Partida-Martinez L."/>
            <person name="Huntemann M."/>
            <person name="Clum A."/>
            <person name="Wang J."/>
            <person name="Palaniappan K."/>
            <person name="Ritter S."/>
            <person name="Chen I.-M."/>
            <person name="Stamatis D."/>
            <person name="Reddy T."/>
            <person name="O'Malley R."/>
            <person name="Daum C."/>
            <person name="Shapiro N."/>
            <person name="Ivanova N."/>
            <person name="Kyrpides N."/>
            <person name="Woyke T."/>
        </authorList>
    </citation>
    <scope>NUCLEOTIDE SEQUENCE [LARGE SCALE GENOMIC DNA]</scope>
    <source>
        <strain evidence="3 4">AT2.17</strain>
    </source>
</reference>
<dbReference type="Proteomes" id="UP000549911">
    <property type="component" value="Unassembled WGS sequence"/>
</dbReference>
<dbReference type="Pfam" id="PF13185">
    <property type="entry name" value="GAF_2"/>
    <property type="match status" value="1"/>
</dbReference>
<dbReference type="InterPro" id="IPR025736">
    <property type="entry name" value="PucR_C-HTH_dom"/>
</dbReference>
<organism evidence="3 4">
    <name type="scientific">Nocardioides cavernae</name>
    <dbReference type="NCBI Taxonomy" id="1921566"/>
    <lineage>
        <taxon>Bacteria</taxon>
        <taxon>Bacillati</taxon>
        <taxon>Actinomycetota</taxon>
        <taxon>Actinomycetes</taxon>
        <taxon>Propionibacteriales</taxon>
        <taxon>Nocardioidaceae</taxon>
        <taxon>Nocardioides</taxon>
    </lineage>
</organism>
<gene>
    <name evidence="3" type="ORF">F4692_001239</name>
</gene>
<dbReference type="SUPFAM" id="SSF55781">
    <property type="entry name" value="GAF domain-like"/>
    <property type="match status" value="1"/>
</dbReference>
<dbReference type="SMART" id="SM00065">
    <property type="entry name" value="GAF"/>
    <property type="match status" value="1"/>
</dbReference>
<proteinExistence type="inferred from homology"/>
<dbReference type="Pfam" id="PF17853">
    <property type="entry name" value="GGDEF_2"/>
    <property type="match status" value="1"/>
</dbReference>
<accession>A0A7Y9H1K4</accession>
<dbReference type="RefSeq" id="WP_218858164.1">
    <property type="nucleotide sequence ID" value="NZ_JACCBW010000001.1"/>
</dbReference>
<dbReference type="InterPro" id="IPR051448">
    <property type="entry name" value="CdaR-like_regulators"/>
</dbReference>
<evidence type="ECO:0000313" key="3">
    <source>
        <dbReference type="EMBL" id="NYE36135.1"/>
    </source>
</evidence>
<dbReference type="InterPro" id="IPR041522">
    <property type="entry name" value="CdaR_GGDEF"/>
</dbReference>
<dbReference type="Gene3D" id="3.30.450.40">
    <property type="match status" value="1"/>
</dbReference>
<name>A0A7Y9H1K4_9ACTN</name>
<dbReference type="InterPro" id="IPR042070">
    <property type="entry name" value="PucR_C-HTH_sf"/>
</dbReference>
<dbReference type="InterPro" id="IPR003018">
    <property type="entry name" value="GAF"/>
</dbReference>
<dbReference type="Gene3D" id="1.10.10.2840">
    <property type="entry name" value="PucR C-terminal helix-turn-helix domain"/>
    <property type="match status" value="1"/>
</dbReference>
<evidence type="ECO:0000313" key="4">
    <source>
        <dbReference type="Proteomes" id="UP000549911"/>
    </source>
</evidence>
<sequence length="610" mass="64195">MTGTTSERRLDLEREVLRGVADAVGSDPDLRVVCSRVAEAVRCGRTTRDVYVYLYEDASDDLLLVGATESPAAREVGTLRVPYGDGVTGWVAASRESYVVAGEPSSDPHFLPYPGIGEERYGAIFSVPVVSSADELVGCITVWATPGDGFAAHEVPLVEHVASLVATCLERERLREQVRVLGRTEEGLRELGELVASRAPVGRVVDRAAALALAGLGADLVVALVADPSGADRMVVALASGSDPERRAPAAAVRRGLLEVDHDLRRARITWQVAAERVTRALEGRSQPLATAAVRSGPDELGRIEAHVLGPGRRPTAPAGLLPAIAGQVGVATRLGIALEELADRNGLTWFLRAVTSGRLAGDDLRRRAEALGLDRAAAHVFVVACTSGRTASSAQLDTVLQRASLPAGTLTGATPHQAVAVVPWPSASTSVDALRRPLLRACDHVRSAGAALTVGVSRPAPSVDGFADALAEAREAMSVASSLPEPAGVFTLDDVGHHLLLSRVSGVAGVRDRYAVAVESIAEYDRVRGTELLGTVATYLHLRSRSAAARDLVVHRNTLAQRLTRASQLSGFDVSAPDAWFPLQLALQVHLARSGVPGGGSQDVRPLDD</sequence>
<comment type="similarity">
    <text evidence="1">Belongs to the CdaR family.</text>
</comment>
<dbReference type="AlphaFoldDB" id="A0A7Y9H1K4"/>
<reference evidence="3 4" key="2">
    <citation type="submission" date="2020-08" db="EMBL/GenBank/DDBJ databases">
        <title>The Agave Microbiome: Exploring the role of microbial communities in plant adaptations to desert environments.</title>
        <authorList>
            <person name="Partida-Martinez L.P."/>
        </authorList>
    </citation>
    <scope>NUCLEOTIDE SEQUENCE [LARGE SCALE GENOMIC DNA]</scope>
    <source>
        <strain evidence="3 4">AT2.17</strain>
    </source>
</reference>
<keyword evidence="4" id="KW-1185">Reference proteome</keyword>
<dbReference type="PANTHER" id="PTHR33744:SF7">
    <property type="entry name" value="PUCR FAMILY TRANSCRIPTIONAL REGULATOR"/>
    <property type="match status" value="1"/>
</dbReference>
<evidence type="ECO:0000256" key="1">
    <source>
        <dbReference type="ARBA" id="ARBA00006754"/>
    </source>
</evidence>
<protein>
    <recommendedName>
        <fullName evidence="2">GAF domain-containing protein</fullName>
    </recommendedName>
</protein>
<evidence type="ECO:0000259" key="2">
    <source>
        <dbReference type="SMART" id="SM00065"/>
    </source>
</evidence>
<comment type="caution">
    <text evidence="3">The sequence shown here is derived from an EMBL/GenBank/DDBJ whole genome shotgun (WGS) entry which is preliminary data.</text>
</comment>